<dbReference type="SMART" id="SM00060">
    <property type="entry name" value="FN3"/>
    <property type="match status" value="1"/>
</dbReference>
<dbReference type="CDD" id="cd00063">
    <property type="entry name" value="FN3"/>
    <property type="match status" value="1"/>
</dbReference>
<keyword evidence="1" id="KW-0378">Hydrolase</keyword>
<dbReference type="SUPFAM" id="SSF49265">
    <property type="entry name" value="Fibronectin type III"/>
    <property type="match status" value="1"/>
</dbReference>
<dbReference type="RefSeq" id="WP_425583391.1">
    <property type="nucleotide sequence ID" value="NZ_BAABAQ010000007.1"/>
</dbReference>
<dbReference type="InterPro" id="IPR012334">
    <property type="entry name" value="Pectin_lyas_fold"/>
</dbReference>
<dbReference type="InterPro" id="IPR036116">
    <property type="entry name" value="FN3_sf"/>
</dbReference>
<dbReference type="SUPFAM" id="SSF49785">
    <property type="entry name" value="Galactose-binding domain-like"/>
    <property type="match status" value="1"/>
</dbReference>
<feature type="domain" description="Fibronectin type-III" evidence="5">
    <location>
        <begin position="170"/>
        <end position="255"/>
    </location>
</feature>
<gene>
    <name evidence="6" type="ORF">GCM10022252_40610</name>
</gene>
<dbReference type="InterPro" id="IPR003961">
    <property type="entry name" value="FN3_dom"/>
</dbReference>
<dbReference type="SUPFAM" id="SSF51126">
    <property type="entry name" value="Pectin lyase-like"/>
    <property type="match status" value="1"/>
</dbReference>
<dbReference type="PROSITE" id="PS50022">
    <property type="entry name" value="FA58C_3"/>
    <property type="match status" value="1"/>
</dbReference>
<dbReference type="PROSITE" id="PS50853">
    <property type="entry name" value="FN3"/>
    <property type="match status" value="1"/>
</dbReference>
<dbReference type="InterPro" id="IPR011050">
    <property type="entry name" value="Pectin_lyase_fold/virulence"/>
</dbReference>
<feature type="signal peptide" evidence="3">
    <location>
        <begin position="1"/>
        <end position="20"/>
    </location>
</feature>
<dbReference type="InterPro" id="IPR013783">
    <property type="entry name" value="Ig-like_fold"/>
</dbReference>
<feature type="chain" id="PRO_5046021951" description="Hemagglutinin protein" evidence="3">
    <location>
        <begin position="21"/>
        <end position="581"/>
    </location>
</feature>
<dbReference type="Gene3D" id="2.60.120.260">
    <property type="entry name" value="Galactose-binding domain-like"/>
    <property type="match status" value="1"/>
</dbReference>
<keyword evidence="2" id="KW-0119">Carbohydrate metabolism</keyword>
<evidence type="ECO:0008006" key="8">
    <source>
        <dbReference type="Google" id="ProtNLM"/>
    </source>
</evidence>
<sequence>MRTLALMIALAASLPTAAIASSSSRTSADALVSQGRPATASSIEAAGLEAGLAVDGNTATRWASAEGVDPQWIRIDLGSSHTISRVRLDWEAAYGSAYRIEVSPNGTDWTGVYSTSSGDGAIDDLTVSGTGRYVRLYGTARGTVWGYSLHEFEVYGSPAGGGGDTVAPSVPGGLRSTGTTSSSVSLAWNASTDNVGVSGYEVYRGGTLVATVTGTSHTDTGLTASTSYSYTVRARDAAGNRSAASAAVTAQTGSGGGGSTVDVATSAQLAAALAGAQPGQTIRLAAGEYRGAFVTQRAGTASAPITLTGPAGAVLVNDGPSGTAPSCPAPGNGWDSGYGLWLYGAPYWKLTGFTVKDSKKGIVLDNSHHVTIDQVYVHHTEDEAVHFRRSSYDGVIQNSRIDNTGLVQAGYGEGVYIGSANSNWSCHGNSGGVDRSDRVRVLNNVIGPNVAAEHIDIKEGTFDGVIRGNTFNGRGISGQNSADSWIDAKGIGYLIEGNTGTFSSPGTFVNGYETHNPSTSPSFANGCGNVWRANRSDLGGVGAYAIRITSTSKCGGNANVVYSSNTVTNARSGLTNIPVTP</sequence>
<dbReference type="EMBL" id="BAABAQ010000007">
    <property type="protein sequence ID" value="GAA4195180.1"/>
    <property type="molecule type" value="Genomic_DNA"/>
</dbReference>
<dbReference type="Gene3D" id="2.160.20.10">
    <property type="entry name" value="Single-stranded right-handed beta-helix, Pectin lyase-like"/>
    <property type="match status" value="1"/>
</dbReference>
<dbReference type="InterPro" id="IPR008979">
    <property type="entry name" value="Galactose-bd-like_sf"/>
</dbReference>
<evidence type="ECO:0000256" key="1">
    <source>
        <dbReference type="ARBA" id="ARBA00023295"/>
    </source>
</evidence>
<dbReference type="Pfam" id="PF00041">
    <property type="entry name" value="fn3"/>
    <property type="match status" value="1"/>
</dbReference>
<keyword evidence="7" id="KW-1185">Reference proteome</keyword>
<evidence type="ECO:0000259" key="4">
    <source>
        <dbReference type="PROSITE" id="PS50022"/>
    </source>
</evidence>
<keyword evidence="3" id="KW-0732">Signal</keyword>
<feature type="domain" description="F5/8 type C" evidence="4">
    <location>
        <begin position="20"/>
        <end position="157"/>
    </location>
</feature>
<organism evidence="6 7">
    <name type="scientific">Streptosporangium oxazolinicum</name>
    <dbReference type="NCBI Taxonomy" id="909287"/>
    <lineage>
        <taxon>Bacteria</taxon>
        <taxon>Bacillati</taxon>
        <taxon>Actinomycetota</taxon>
        <taxon>Actinomycetes</taxon>
        <taxon>Streptosporangiales</taxon>
        <taxon>Streptosporangiaceae</taxon>
        <taxon>Streptosporangium</taxon>
    </lineage>
</organism>
<keyword evidence="2" id="KW-0624">Polysaccharide degradation</keyword>
<name>A0ABP8B0L3_9ACTN</name>
<dbReference type="SMART" id="SM00231">
    <property type="entry name" value="FA58C"/>
    <property type="match status" value="1"/>
</dbReference>
<dbReference type="Pfam" id="PF00754">
    <property type="entry name" value="F5_F8_type_C"/>
    <property type="match status" value="1"/>
</dbReference>
<protein>
    <recommendedName>
        <fullName evidence="8">Hemagglutinin protein</fullName>
    </recommendedName>
</protein>
<evidence type="ECO:0000313" key="7">
    <source>
        <dbReference type="Proteomes" id="UP001501251"/>
    </source>
</evidence>
<proteinExistence type="predicted"/>
<evidence type="ECO:0000256" key="2">
    <source>
        <dbReference type="ARBA" id="ARBA00023326"/>
    </source>
</evidence>
<evidence type="ECO:0000313" key="6">
    <source>
        <dbReference type="EMBL" id="GAA4195180.1"/>
    </source>
</evidence>
<comment type="caution">
    <text evidence="6">The sequence shown here is derived from an EMBL/GenBank/DDBJ whole genome shotgun (WGS) entry which is preliminary data.</text>
</comment>
<dbReference type="Proteomes" id="UP001501251">
    <property type="component" value="Unassembled WGS sequence"/>
</dbReference>
<reference evidence="7" key="1">
    <citation type="journal article" date="2019" name="Int. J. Syst. Evol. Microbiol.">
        <title>The Global Catalogue of Microorganisms (GCM) 10K type strain sequencing project: providing services to taxonomists for standard genome sequencing and annotation.</title>
        <authorList>
            <consortium name="The Broad Institute Genomics Platform"/>
            <consortium name="The Broad Institute Genome Sequencing Center for Infectious Disease"/>
            <person name="Wu L."/>
            <person name="Ma J."/>
        </authorList>
    </citation>
    <scope>NUCLEOTIDE SEQUENCE [LARGE SCALE GENOMIC DNA]</scope>
    <source>
        <strain evidence="7">JCM 17388</strain>
    </source>
</reference>
<evidence type="ECO:0000259" key="5">
    <source>
        <dbReference type="PROSITE" id="PS50853"/>
    </source>
</evidence>
<accession>A0ABP8B0L3</accession>
<dbReference type="Gene3D" id="2.60.40.10">
    <property type="entry name" value="Immunoglobulins"/>
    <property type="match status" value="1"/>
</dbReference>
<dbReference type="InterPro" id="IPR000421">
    <property type="entry name" value="FA58C"/>
</dbReference>
<keyword evidence="1" id="KW-0326">Glycosidase</keyword>
<evidence type="ECO:0000256" key="3">
    <source>
        <dbReference type="SAM" id="SignalP"/>
    </source>
</evidence>